<organism evidence="2 3">
    <name type="scientific">Dictyobacter kobayashii</name>
    <dbReference type="NCBI Taxonomy" id="2014872"/>
    <lineage>
        <taxon>Bacteria</taxon>
        <taxon>Bacillati</taxon>
        <taxon>Chloroflexota</taxon>
        <taxon>Ktedonobacteria</taxon>
        <taxon>Ktedonobacterales</taxon>
        <taxon>Dictyobacteraceae</taxon>
        <taxon>Dictyobacter</taxon>
    </lineage>
</organism>
<keyword evidence="3" id="KW-1185">Reference proteome</keyword>
<dbReference type="InterPro" id="IPR024775">
    <property type="entry name" value="DinB-like"/>
</dbReference>
<dbReference type="SUPFAM" id="SSF109854">
    <property type="entry name" value="DinB/YfiT-like putative metalloenzymes"/>
    <property type="match status" value="1"/>
</dbReference>
<dbReference type="InterPro" id="IPR034660">
    <property type="entry name" value="DinB/YfiT-like"/>
</dbReference>
<dbReference type="Proteomes" id="UP000287188">
    <property type="component" value="Unassembled WGS sequence"/>
</dbReference>
<dbReference type="EMBL" id="BIFS01000001">
    <property type="protein sequence ID" value="GCE19866.1"/>
    <property type="molecule type" value="Genomic_DNA"/>
</dbReference>
<protein>
    <recommendedName>
        <fullName evidence="1">DinB-like domain-containing protein</fullName>
    </recommendedName>
</protein>
<evidence type="ECO:0000313" key="2">
    <source>
        <dbReference type="EMBL" id="GCE19866.1"/>
    </source>
</evidence>
<gene>
    <name evidence="2" type="ORF">KDK_36660</name>
</gene>
<comment type="caution">
    <text evidence="2">The sequence shown here is derived from an EMBL/GenBank/DDBJ whole genome shotgun (WGS) entry which is preliminary data.</text>
</comment>
<evidence type="ECO:0000313" key="3">
    <source>
        <dbReference type="Proteomes" id="UP000287188"/>
    </source>
</evidence>
<name>A0A402AL63_9CHLR</name>
<proteinExistence type="predicted"/>
<reference evidence="3" key="1">
    <citation type="submission" date="2018-12" db="EMBL/GenBank/DDBJ databases">
        <title>Tengunoibacter tsumagoiensis gen. nov., sp. nov., Dictyobacter kobayashii sp. nov., D. alpinus sp. nov., and D. joshuensis sp. nov. and description of Dictyobacteraceae fam. nov. within the order Ktedonobacterales isolated from Tengu-no-mugimeshi.</title>
        <authorList>
            <person name="Wang C.M."/>
            <person name="Zheng Y."/>
            <person name="Sakai Y."/>
            <person name="Toyoda A."/>
            <person name="Minakuchi Y."/>
            <person name="Abe K."/>
            <person name="Yokota A."/>
            <person name="Yabe S."/>
        </authorList>
    </citation>
    <scope>NUCLEOTIDE SEQUENCE [LARGE SCALE GENOMIC DNA]</scope>
    <source>
        <strain evidence="3">Uno11</strain>
    </source>
</reference>
<dbReference type="RefSeq" id="WP_126551662.1">
    <property type="nucleotide sequence ID" value="NZ_BIFS01000001.1"/>
</dbReference>
<dbReference type="OrthoDB" id="157727at2"/>
<sequence length="237" mass="27583">MTQPTFKPLLLELLRQAQSSQNAFFQALPAAELNNIGEPDYWSAKDHVAHLTFWRQRLVLKLQALLCQEPQPESLNFEQINPVVFEENRYRSWSEILSESDQVYINLITIAGQLTEEDLTAFNRFDWVHGGEPLYTSFMGNCYEHTQIHLSYYLSERHELERAQEIYEIWTSRVVDAEVPETLKGYMLYNLACFYATHTQLEKVVPTLQQAFALYPATREFARTDSDLVALPLDQIV</sequence>
<feature type="domain" description="DinB-like" evidence="1">
    <location>
        <begin position="14"/>
        <end position="151"/>
    </location>
</feature>
<dbReference type="NCBIfam" id="NF047558">
    <property type="entry name" value="TPR_END_plus"/>
    <property type="match status" value="1"/>
</dbReference>
<dbReference type="AlphaFoldDB" id="A0A402AL63"/>
<dbReference type="Gene3D" id="1.20.120.450">
    <property type="entry name" value="dinb family like domain"/>
    <property type="match status" value="1"/>
</dbReference>
<accession>A0A402AL63</accession>
<evidence type="ECO:0000259" key="1">
    <source>
        <dbReference type="Pfam" id="PF12867"/>
    </source>
</evidence>
<dbReference type="Pfam" id="PF12867">
    <property type="entry name" value="DinB_2"/>
    <property type="match status" value="1"/>
</dbReference>